<organism evidence="1 2">
    <name type="scientific">Pannonibacter tanglangensis</name>
    <dbReference type="NCBI Taxonomy" id="2750084"/>
    <lineage>
        <taxon>Bacteria</taxon>
        <taxon>Pseudomonadati</taxon>
        <taxon>Pseudomonadota</taxon>
        <taxon>Alphaproteobacteria</taxon>
        <taxon>Hyphomicrobiales</taxon>
        <taxon>Stappiaceae</taxon>
        <taxon>Pannonibacter</taxon>
    </lineage>
</organism>
<sequence>MPFLKRSLSLKGHRTSLALEPEFWQVLDAIAADENRSLASLIDHVDSTRAPDQPLSSAARVHALRHLRDRSS</sequence>
<evidence type="ECO:0000313" key="1">
    <source>
        <dbReference type="EMBL" id="NBN77027.1"/>
    </source>
</evidence>
<dbReference type="AlphaFoldDB" id="A0A7X5J740"/>
<dbReference type="RefSeq" id="WP_161675263.1">
    <property type="nucleotide sequence ID" value="NZ_JAABLP010000002.1"/>
</dbReference>
<protein>
    <submittedName>
        <fullName evidence="1">Aryl-sulfate sulfotransferase</fullName>
    </submittedName>
</protein>
<gene>
    <name evidence="1" type="ORF">GWI72_01960</name>
</gene>
<accession>A0A7X5J740</accession>
<dbReference type="Pfam" id="PF13467">
    <property type="entry name" value="RHH_4"/>
    <property type="match status" value="1"/>
</dbReference>
<reference evidence="2" key="1">
    <citation type="submission" date="2020-01" db="EMBL/GenBank/DDBJ databases">
        <authorList>
            <person name="Fang Y."/>
            <person name="Sun R."/>
            <person name="Nie L."/>
            <person name="He J."/>
            <person name="Hao L."/>
            <person name="Wang L."/>
            <person name="Su S."/>
            <person name="Lv E."/>
            <person name="Zhang Z."/>
            <person name="Xie R."/>
            <person name="Liu H."/>
        </authorList>
    </citation>
    <scope>NUCLEOTIDE SEQUENCE [LARGE SCALE GENOMIC DNA]</scope>
    <source>
        <strain evidence="2">XCT-53</strain>
    </source>
</reference>
<dbReference type="InterPro" id="IPR038268">
    <property type="entry name" value="RHH_sf"/>
</dbReference>
<keyword evidence="2" id="KW-1185">Reference proteome</keyword>
<dbReference type="Proteomes" id="UP000586722">
    <property type="component" value="Unassembled WGS sequence"/>
</dbReference>
<dbReference type="InterPro" id="IPR027373">
    <property type="entry name" value="RHH_dom"/>
</dbReference>
<evidence type="ECO:0000313" key="2">
    <source>
        <dbReference type="Proteomes" id="UP000586722"/>
    </source>
</evidence>
<comment type="caution">
    <text evidence="1">The sequence shown here is derived from an EMBL/GenBank/DDBJ whole genome shotgun (WGS) entry which is preliminary data.</text>
</comment>
<name>A0A7X5J740_9HYPH</name>
<proteinExistence type="predicted"/>
<dbReference type="Gene3D" id="1.10.3990.20">
    <property type="entry name" value="protein bp1543"/>
    <property type="match status" value="1"/>
</dbReference>
<dbReference type="EMBL" id="JAABLQ010000001">
    <property type="protein sequence ID" value="NBN77027.1"/>
    <property type="molecule type" value="Genomic_DNA"/>
</dbReference>